<accession>A0A1K2A741</accession>
<protein>
    <submittedName>
        <fullName evidence="2">Uncharacterized protein</fullName>
    </submittedName>
</protein>
<feature type="transmembrane region" description="Helical" evidence="1">
    <location>
        <begin position="32"/>
        <end position="50"/>
    </location>
</feature>
<reference evidence="2 3" key="1">
    <citation type="submission" date="2019-10" db="EMBL/GenBank/DDBJ databases">
        <authorList>
            <person name="Karimi E."/>
        </authorList>
    </citation>
    <scope>NUCLEOTIDE SEQUENCE [LARGE SCALE GENOMIC DNA]</scope>
    <source>
        <strain evidence="2">Bacillus sp. 348</strain>
    </source>
</reference>
<sequence>MKMHIRRILPIIGVIFLAIIALLNLLLEQRVIVGSVSIGLFILITCLYFVTKEKE</sequence>
<evidence type="ECO:0000313" key="3">
    <source>
        <dbReference type="Proteomes" id="UP000433089"/>
    </source>
</evidence>
<accession>A0A6I5SB47</accession>
<name>A0A1K2A741_BACAB</name>
<feature type="transmembrane region" description="Helical" evidence="1">
    <location>
        <begin position="7"/>
        <end position="26"/>
    </location>
</feature>
<dbReference type="EMBL" id="CABWLH010000010">
    <property type="protein sequence ID" value="VXC32470.1"/>
    <property type="molecule type" value="Genomic_DNA"/>
</dbReference>
<dbReference type="AlphaFoldDB" id="A0A1K2A741"/>
<keyword evidence="1" id="KW-1133">Transmembrane helix</keyword>
<accession>A0A653XR67</accession>
<dbReference type="RefSeq" id="WP_157957368.1">
    <property type="nucleotide sequence ID" value="NZ_CANLBL010000001.1"/>
</dbReference>
<keyword evidence="1" id="KW-0472">Membrane</keyword>
<gene>
    <name evidence="2" type="ORF">BACI348_50873</name>
</gene>
<organism evidence="2 3">
    <name type="scientific">Bacillus altitudinis</name>
    <dbReference type="NCBI Taxonomy" id="293387"/>
    <lineage>
        <taxon>Bacteria</taxon>
        <taxon>Bacillati</taxon>
        <taxon>Bacillota</taxon>
        <taxon>Bacilli</taxon>
        <taxon>Bacillales</taxon>
        <taxon>Bacillaceae</taxon>
        <taxon>Bacillus</taxon>
    </lineage>
</organism>
<dbReference type="Proteomes" id="UP000433089">
    <property type="component" value="Unassembled WGS sequence"/>
</dbReference>
<keyword evidence="1" id="KW-0812">Transmembrane</keyword>
<evidence type="ECO:0000313" key="2">
    <source>
        <dbReference type="EMBL" id="VXC32470.1"/>
    </source>
</evidence>
<proteinExistence type="predicted"/>
<evidence type="ECO:0000256" key="1">
    <source>
        <dbReference type="SAM" id="Phobius"/>
    </source>
</evidence>